<protein>
    <submittedName>
        <fullName evidence="1">Pilus assembly protein PilP</fullName>
    </submittedName>
</protein>
<dbReference type="EMBL" id="CP025682">
    <property type="protein sequence ID" value="AUN96283.1"/>
    <property type="molecule type" value="Genomic_DNA"/>
</dbReference>
<dbReference type="KEGG" id="atw:C0099_00695"/>
<proteinExistence type="predicted"/>
<dbReference type="PIRSF" id="PIRSF016481">
    <property type="entry name" value="Pilus_assembly_PilP"/>
    <property type="match status" value="1"/>
</dbReference>
<dbReference type="PROSITE" id="PS51257">
    <property type="entry name" value="PROKAR_LIPOPROTEIN"/>
    <property type="match status" value="1"/>
</dbReference>
<evidence type="ECO:0000313" key="2">
    <source>
        <dbReference type="Proteomes" id="UP000242205"/>
    </source>
</evidence>
<gene>
    <name evidence="1" type="ORF">C0099_00695</name>
</gene>
<dbReference type="Proteomes" id="UP000242205">
    <property type="component" value="Chromosome"/>
</dbReference>
<reference evidence="1 2" key="1">
    <citation type="submission" date="2018-01" db="EMBL/GenBank/DDBJ databases">
        <authorList>
            <person name="Fu G.-Y."/>
        </authorList>
    </citation>
    <scope>NUCLEOTIDE SEQUENCE [LARGE SCALE GENOMIC DNA]</scope>
    <source>
        <strain evidence="1 2">SY39</strain>
    </source>
</reference>
<dbReference type="AlphaFoldDB" id="A0A2I6SAK0"/>
<keyword evidence="2" id="KW-1185">Reference proteome</keyword>
<dbReference type="Pfam" id="PF04351">
    <property type="entry name" value="PilP"/>
    <property type="match status" value="1"/>
</dbReference>
<evidence type="ECO:0000313" key="1">
    <source>
        <dbReference type="EMBL" id="AUN96283.1"/>
    </source>
</evidence>
<dbReference type="InterPro" id="IPR007446">
    <property type="entry name" value="PilP"/>
</dbReference>
<organism evidence="1 2">
    <name type="scientific">Pseudazoarcus pumilus</name>
    <dbReference type="NCBI Taxonomy" id="2067960"/>
    <lineage>
        <taxon>Bacteria</taxon>
        <taxon>Pseudomonadati</taxon>
        <taxon>Pseudomonadota</taxon>
        <taxon>Betaproteobacteria</taxon>
        <taxon>Rhodocyclales</taxon>
        <taxon>Zoogloeaceae</taxon>
        <taxon>Pseudazoarcus</taxon>
    </lineage>
</organism>
<dbReference type="OrthoDB" id="5296580at2"/>
<sequence>MKRLAMILVCGVLAGCAEEGDDLRAWMAQEARGMVGRIEPLPEIKSFPTVAYTQGEQIDPFRAKRIAPESRVRVGQGPDMTRPREPLESYPLESLKMVGTLMQEERQHALISVDGRIHQVAAGNYMGQDHGMITQVTEQAILLTEIVEDINGDWTERDSRLLLQER</sequence>
<dbReference type="Gene3D" id="2.30.30.830">
    <property type="match status" value="1"/>
</dbReference>
<name>A0A2I6SAK0_9RHOO</name>
<accession>A0A2I6SAK0</accession>